<reference evidence="2" key="1">
    <citation type="submission" date="2018-11" db="EMBL/GenBank/DDBJ databases">
        <title>Chitinophaga lutea sp.nov., isolate from arsenic contaminated soil.</title>
        <authorList>
            <person name="Zong Y."/>
        </authorList>
    </citation>
    <scope>NUCLEOTIDE SEQUENCE [LARGE SCALE GENOMIC DNA]</scope>
    <source>
        <strain evidence="2">YLT18</strain>
    </source>
</reference>
<gene>
    <name evidence="1" type="ORF">EG028_13630</name>
</gene>
<dbReference type="OrthoDB" id="662434at2"/>
<evidence type="ECO:0000313" key="2">
    <source>
        <dbReference type="Proteomes" id="UP000279089"/>
    </source>
</evidence>
<proteinExistence type="predicted"/>
<dbReference type="Proteomes" id="UP000279089">
    <property type="component" value="Unassembled WGS sequence"/>
</dbReference>
<evidence type="ECO:0008006" key="3">
    <source>
        <dbReference type="Google" id="ProtNLM"/>
    </source>
</evidence>
<protein>
    <recommendedName>
        <fullName evidence="3">DUF3575 domain-containing protein</fullName>
    </recommendedName>
</protein>
<name>A0A3N4M9I3_9BACT</name>
<organism evidence="1 2">
    <name type="scientific">Chitinophaga barathri</name>
    <dbReference type="NCBI Taxonomy" id="1647451"/>
    <lineage>
        <taxon>Bacteria</taxon>
        <taxon>Pseudomonadati</taxon>
        <taxon>Bacteroidota</taxon>
        <taxon>Chitinophagia</taxon>
        <taxon>Chitinophagales</taxon>
        <taxon>Chitinophagaceae</taxon>
        <taxon>Chitinophaga</taxon>
    </lineage>
</organism>
<keyword evidence="2" id="KW-1185">Reference proteome</keyword>
<comment type="caution">
    <text evidence="1">The sequence shown here is derived from an EMBL/GenBank/DDBJ whole genome shotgun (WGS) entry which is preliminary data.</text>
</comment>
<evidence type="ECO:0000313" key="1">
    <source>
        <dbReference type="EMBL" id="RPD40352.1"/>
    </source>
</evidence>
<dbReference type="AlphaFoldDB" id="A0A3N4M9I3"/>
<accession>A0A3N4M9I3</accession>
<dbReference type="EMBL" id="RMBX01000007">
    <property type="protein sequence ID" value="RPD40352.1"/>
    <property type="molecule type" value="Genomic_DNA"/>
</dbReference>
<sequence length="235" mass="26968">MEKLSALAASTYRCMKRILPIFLLSVLTGLSVHAQQSQEAPFRKRTYLKVNPTTIINELDIYIEQDLSEKLSLELGVIGIYTDYPDFVFFKRVDVGQRKPGISTEQFVEGRGLGIRAGLKWYLIRRQSAFNAQGTYFQPVLFYKRVFYPDEDVNFENSLYVNSADKHVYGIQFLLGRQIKRDKFILDPYLGIGLRGKQYKYTQHSINGTSITTEQNDLWNILPSVHLGIKVGLAL</sequence>